<sequence>MSLSQKAMARCIELAISAEKTLKSKASNFQYYSLAFDENTDVTDTAQLSIFSHLKAPQNPSDLFEGVIATLNRLGLNLANLSGVTADGARAMEGRREGLVKLTQEEATKAGNNSIMQYHCLIHQENLCAKSLNAESVIRVVVNVITFTRYKVLNHREFQDFLHNLETAFKDVVYYSEVRWLSQEIRTLMEGKGKAVAKYNDDEQTCNFAFMVDITIHLNELNTRLHGEDQLINSMFDHVKAFKIKFDFRNHS</sequence>
<reference evidence="3" key="2">
    <citation type="submission" date="2020-01" db="EMBL/GenBank/DDBJ databases">
        <title>Draft genome sequence of the Termite Coptotermes fromosanus.</title>
        <authorList>
            <person name="Itakura S."/>
            <person name="Yosikawa Y."/>
            <person name="Umezawa K."/>
        </authorList>
    </citation>
    <scope>NUCLEOTIDE SEQUENCE [LARGE SCALE GENOMIC DNA]</scope>
</reference>
<evidence type="ECO:0000313" key="1">
    <source>
        <dbReference type="EMBL" id="GFG28678.1"/>
    </source>
</evidence>
<organism evidence="1 3">
    <name type="scientific">Coptotermes formosanus</name>
    <name type="common">Formosan subterranean termite</name>
    <dbReference type="NCBI Taxonomy" id="36987"/>
    <lineage>
        <taxon>Eukaryota</taxon>
        <taxon>Metazoa</taxon>
        <taxon>Ecdysozoa</taxon>
        <taxon>Arthropoda</taxon>
        <taxon>Hexapoda</taxon>
        <taxon>Insecta</taxon>
        <taxon>Pterygota</taxon>
        <taxon>Neoptera</taxon>
        <taxon>Polyneoptera</taxon>
        <taxon>Dictyoptera</taxon>
        <taxon>Blattodea</taxon>
        <taxon>Blattoidea</taxon>
        <taxon>Termitoidae</taxon>
        <taxon>Rhinotermitidae</taxon>
        <taxon>Coptotermes</taxon>
    </lineage>
</organism>
<dbReference type="PANTHER" id="PTHR45913">
    <property type="entry name" value="EPM2A-INTERACTING PROTEIN 1"/>
    <property type="match status" value="1"/>
</dbReference>
<dbReference type="EMBL" id="BLKM01002354">
    <property type="protein sequence ID" value="GFG40699.1"/>
    <property type="molecule type" value="Genomic_DNA"/>
</dbReference>
<dbReference type="Proteomes" id="UP000502823">
    <property type="component" value="Unassembled WGS sequence"/>
</dbReference>
<protein>
    <recommendedName>
        <fullName evidence="4">DUF4371 domain-containing protein</fullName>
    </recommendedName>
</protein>
<comment type="caution">
    <text evidence="1">The sequence shown here is derived from an EMBL/GenBank/DDBJ whole genome shotgun (WGS) entry which is preliminary data.</text>
</comment>
<accession>A0A6L2PE84</accession>
<keyword evidence="3" id="KW-1185">Reference proteome</keyword>
<dbReference type="PANTHER" id="PTHR45913:SF21">
    <property type="entry name" value="DUF4371 DOMAIN-CONTAINING PROTEIN"/>
    <property type="match status" value="1"/>
</dbReference>
<gene>
    <name evidence="2" type="ORF">Cfor_10190</name>
    <name evidence="1" type="ORF">Cfor_10535</name>
</gene>
<evidence type="ECO:0000313" key="3">
    <source>
        <dbReference type="Proteomes" id="UP000502823"/>
    </source>
</evidence>
<reference evidence="1" key="1">
    <citation type="journal article" date="2020" name="J. Asia-Pac. Entomol.">
        <title>Draft genome sequence of the termite, Coptotermes formosanus: Genetic insights into the pyruvate dehydrogenase complex of the termite.</title>
        <authorList>
            <person name="Itakura S."/>
            <person name="Yosikawa Y."/>
            <person name="Togami Y."/>
            <person name="Umezawa K."/>
        </authorList>
    </citation>
    <scope>NUCLEOTIDE SEQUENCE</scope>
    <source>
        <tissue evidence="1">Head</tissue>
    </source>
</reference>
<dbReference type="OrthoDB" id="1101576at2759"/>
<dbReference type="EMBL" id="BLKM01009893">
    <property type="protein sequence ID" value="GFG28678.1"/>
    <property type="molecule type" value="Genomic_DNA"/>
</dbReference>
<dbReference type="InParanoid" id="A0A6L2PE84"/>
<name>A0A6L2PE84_COPFO</name>
<evidence type="ECO:0000313" key="2">
    <source>
        <dbReference type="EMBL" id="GFG40699.1"/>
    </source>
</evidence>
<evidence type="ECO:0008006" key="4">
    <source>
        <dbReference type="Google" id="ProtNLM"/>
    </source>
</evidence>
<dbReference type="AlphaFoldDB" id="A0A6L2PE84"/>
<proteinExistence type="predicted"/>